<gene>
    <name evidence="1" type="ORF">RchiOBHm_Chr7g0182031</name>
</gene>
<dbReference type="Proteomes" id="UP000238479">
    <property type="component" value="Chromosome 7"/>
</dbReference>
<dbReference type="InterPro" id="IPR038655">
    <property type="entry name" value="Ribosomal_eL27_sf"/>
</dbReference>
<dbReference type="AlphaFoldDB" id="A0A2P6P2S6"/>
<organism evidence="1 2">
    <name type="scientific">Rosa chinensis</name>
    <name type="common">China rose</name>
    <dbReference type="NCBI Taxonomy" id="74649"/>
    <lineage>
        <taxon>Eukaryota</taxon>
        <taxon>Viridiplantae</taxon>
        <taxon>Streptophyta</taxon>
        <taxon>Embryophyta</taxon>
        <taxon>Tracheophyta</taxon>
        <taxon>Spermatophyta</taxon>
        <taxon>Magnoliopsida</taxon>
        <taxon>eudicotyledons</taxon>
        <taxon>Gunneridae</taxon>
        <taxon>Pentapetalae</taxon>
        <taxon>rosids</taxon>
        <taxon>fabids</taxon>
        <taxon>Rosales</taxon>
        <taxon>Rosaceae</taxon>
        <taxon>Rosoideae</taxon>
        <taxon>Rosoideae incertae sedis</taxon>
        <taxon>Rosa</taxon>
    </lineage>
</organism>
<proteinExistence type="predicted"/>
<evidence type="ECO:0000313" key="2">
    <source>
        <dbReference type="Proteomes" id="UP000238479"/>
    </source>
</evidence>
<name>A0A2P6P2S6_ROSCH</name>
<keyword evidence="2" id="KW-1185">Reference proteome</keyword>
<dbReference type="SUPFAM" id="SSF50104">
    <property type="entry name" value="Translation proteins SH3-like domain"/>
    <property type="match status" value="1"/>
</dbReference>
<comment type="caution">
    <text evidence="1">The sequence shown here is derived from an EMBL/GenBank/DDBJ whole genome shotgun (WGS) entry which is preliminary data.</text>
</comment>
<dbReference type="Gramene" id="PRQ16237">
    <property type="protein sequence ID" value="PRQ16237"/>
    <property type="gene ID" value="RchiOBHm_Chr7g0182031"/>
</dbReference>
<dbReference type="InterPro" id="IPR008991">
    <property type="entry name" value="Translation_prot_SH3-like_sf"/>
</dbReference>
<dbReference type="EMBL" id="PDCK01000045">
    <property type="protein sequence ID" value="PRQ16237.1"/>
    <property type="molecule type" value="Genomic_DNA"/>
</dbReference>
<accession>A0A2P6P2S6</accession>
<dbReference type="STRING" id="74649.A0A2P6P2S6"/>
<protein>
    <submittedName>
        <fullName evidence="1">Putative translation protein SH3</fullName>
    </submittedName>
</protein>
<dbReference type="Gene3D" id="2.30.30.770">
    <property type="match status" value="1"/>
</dbReference>
<sequence length="51" mass="5655">MVKFLKPNKAVILFQGRLAGRKGIIVKAIDEGMGDNASLPESRSTRARTRR</sequence>
<evidence type="ECO:0000313" key="1">
    <source>
        <dbReference type="EMBL" id="PRQ16237.1"/>
    </source>
</evidence>
<reference evidence="1 2" key="1">
    <citation type="journal article" date="2018" name="Nat. Genet.">
        <title>The Rosa genome provides new insights in the design of modern roses.</title>
        <authorList>
            <person name="Bendahmane M."/>
        </authorList>
    </citation>
    <scope>NUCLEOTIDE SEQUENCE [LARGE SCALE GENOMIC DNA]</scope>
    <source>
        <strain evidence="2">cv. Old Blush</strain>
    </source>
</reference>